<dbReference type="SUPFAM" id="SSF53335">
    <property type="entry name" value="S-adenosyl-L-methionine-dependent methyltransferases"/>
    <property type="match status" value="1"/>
</dbReference>
<feature type="non-terminal residue" evidence="1">
    <location>
        <position position="80"/>
    </location>
</feature>
<gene>
    <name evidence="1" type="ORF">DP115_34070</name>
</gene>
<organism evidence="1 2">
    <name type="scientific">Brasilonema octagenarum UFV-OR1</name>
    <dbReference type="NCBI Taxonomy" id="417115"/>
    <lineage>
        <taxon>Bacteria</taxon>
        <taxon>Bacillati</taxon>
        <taxon>Cyanobacteriota</taxon>
        <taxon>Cyanophyceae</taxon>
        <taxon>Nostocales</taxon>
        <taxon>Scytonemataceae</taxon>
        <taxon>Brasilonema</taxon>
        <taxon>Octagenarum group</taxon>
    </lineage>
</organism>
<dbReference type="InterPro" id="IPR029063">
    <property type="entry name" value="SAM-dependent_MTases_sf"/>
</dbReference>
<protein>
    <submittedName>
        <fullName evidence="1">SAM-dependent methyltransferase</fullName>
    </submittedName>
</protein>
<sequence>MKVQQINLPYIDQLLALLDTGHPEVDLAFGRHVHWGYWFNPEQALNTPEDFSKAAEHLTREVYSAANVKNGQDVLDVGCG</sequence>
<comment type="caution">
    <text evidence="1">The sequence shown here is derived from an EMBL/GenBank/DDBJ whole genome shotgun (WGS) entry which is preliminary data.</text>
</comment>
<keyword evidence="1" id="KW-0489">Methyltransferase</keyword>
<dbReference type="Gene3D" id="3.40.50.150">
    <property type="entry name" value="Vaccinia Virus protein VP39"/>
    <property type="match status" value="1"/>
</dbReference>
<reference evidence="1 2" key="1">
    <citation type="submission" date="2018-06" db="EMBL/GenBank/DDBJ databases">
        <title>Comparative genomics of Brasilonema spp. strains.</title>
        <authorList>
            <person name="Alvarenga D.O."/>
            <person name="Fiore M.F."/>
            <person name="Varani A.M."/>
        </authorList>
    </citation>
    <scope>NUCLEOTIDE SEQUENCE [LARGE SCALE GENOMIC DNA]</scope>
    <source>
        <strain evidence="1 2">UFV-OR1</strain>
    </source>
</reference>
<dbReference type="Proteomes" id="UP000762253">
    <property type="component" value="Unassembled WGS sequence"/>
</dbReference>
<evidence type="ECO:0000313" key="1">
    <source>
        <dbReference type="EMBL" id="NMF67481.1"/>
    </source>
</evidence>
<accession>A0ABX1MKA5</accession>
<evidence type="ECO:0000313" key="2">
    <source>
        <dbReference type="Proteomes" id="UP000762253"/>
    </source>
</evidence>
<keyword evidence="1" id="KW-0808">Transferase</keyword>
<proteinExistence type="predicted"/>
<name>A0ABX1MKA5_9CYAN</name>
<dbReference type="EMBL" id="QMEC01000329">
    <property type="protein sequence ID" value="NMF67481.1"/>
    <property type="molecule type" value="Genomic_DNA"/>
</dbReference>
<keyword evidence="2" id="KW-1185">Reference proteome</keyword>
<dbReference type="GO" id="GO:0008168">
    <property type="term" value="F:methyltransferase activity"/>
    <property type="evidence" value="ECO:0007669"/>
    <property type="project" value="UniProtKB-KW"/>
</dbReference>
<dbReference type="GO" id="GO:0032259">
    <property type="term" value="P:methylation"/>
    <property type="evidence" value="ECO:0007669"/>
    <property type="project" value="UniProtKB-KW"/>
</dbReference>